<comment type="caution">
    <text evidence="1">The sequence shown here is derived from an EMBL/GenBank/DDBJ whole genome shotgun (WGS) entry which is preliminary data.</text>
</comment>
<accession>A0A9J5W3E4</accession>
<evidence type="ECO:0000313" key="1">
    <source>
        <dbReference type="EMBL" id="KAG5569911.1"/>
    </source>
</evidence>
<dbReference type="Proteomes" id="UP000824120">
    <property type="component" value="Chromosome 12"/>
</dbReference>
<evidence type="ECO:0000313" key="2">
    <source>
        <dbReference type="Proteomes" id="UP000824120"/>
    </source>
</evidence>
<dbReference type="OrthoDB" id="1894463at2759"/>
<dbReference type="EMBL" id="JACXVP010000012">
    <property type="protein sequence ID" value="KAG5569911.1"/>
    <property type="molecule type" value="Genomic_DNA"/>
</dbReference>
<reference evidence="1 2" key="1">
    <citation type="submission" date="2020-09" db="EMBL/GenBank/DDBJ databases">
        <title>De no assembly of potato wild relative species, Solanum commersonii.</title>
        <authorList>
            <person name="Cho K."/>
        </authorList>
    </citation>
    <scope>NUCLEOTIDE SEQUENCE [LARGE SCALE GENOMIC DNA]</scope>
    <source>
        <strain evidence="1">LZ3.2</strain>
        <tissue evidence="1">Leaf</tissue>
    </source>
</reference>
<gene>
    <name evidence="1" type="ORF">H5410_059677</name>
</gene>
<keyword evidence="2" id="KW-1185">Reference proteome</keyword>
<name>A0A9J5W3E4_SOLCO</name>
<proteinExistence type="predicted"/>
<dbReference type="AlphaFoldDB" id="A0A9J5W3E4"/>
<organism evidence="1 2">
    <name type="scientific">Solanum commersonii</name>
    <name type="common">Commerson's wild potato</name>
    <name type="synonym">Commerson's nightshade</name>
    <dbReference type="NCBI Taxonomy" id="4109"/>
    <lineage>
        <taxon>Eukaryota</taxon>
        <taxon>Viridiplantae</taxon>
        <taxon>Streptophyta</taxon>
        <taxon>Embryophyta</taxon>
        <taxon>Tracheophyta</taxon>
        <taxon>Spermatophyta</taxon>
        <taxon>Magnoliopsida</taxon>
        <taxon>eudicotyledons</taxon>
        <taxon>Gunneridae</taxon>
        <taxon>Pentapetalae</taxon>
        <taxon>asterids</taxon>
        <taxon>lamiids</taxon>
        <taxon>Solanales</taxon>
        <taxon>Solanaceae</taxon>
        <taxon>Solanoideae</taxon>
        <taxon>Solaneae</taxon>
        <taxon>Solanum</taxon>
    </lineage>
</organism>
<sequence length="105" mass="12145">MDTQTKNQKCQCDEASPSKYGFDLLPQEIVIDIASRLPITSFYFLEFSDHGVEDVVREVNTPFERIVEFEFVGSCHGPLCMSDSFYYDIVLYVYNPFTMFPRGSM</sequence>
<protein>
    <submittedName>
        <fullName evidence="1">Uncharacterized protein</fullName>
    </submittedName>
</protein>